<name>A0A9D5JYV1_9BACT</name>
<dbReference type="Pfam" id="PF01145">
    <property type="entry name" value="Band_7"/>
    <property type="match status" value="1"/>
</dbReference>
<feature type="compositionally biased region" description="Basic and acidic residues" evidence="2">
    <location>
        <begin position="296"/>
        <end position="307"/>
    </location>
</feature>
<keyword evidence="3" id="KW-0472">Membrane</keyword>
<dbReference type="InterPro" id="IPR001972">
    <property type="entry name" value="Stomatin_HflK_fam"/>
</dbReference>
<organism evidence="5 6">
    <name type="scientific">candidate division KSB3 bacterium</name>
    <dbReference type="NCBI Taxonomy" id="2044937"/>
    <lineage>
        <taxon>Bacteria</taxon>
        <taxon>candidate division KSB3</taxon>
    </lineage>
</organism>
<dbReference type="AlphaFoldDB" id="A0A9D5JYV1"/>
<dbReference type="Gene3D" id="3.30.479.30">
    <property type="entry name" value="Band 7 domain"/>
    <property type="match status" value="1"/>
</dbReference>
<dbReference type="Proteomes" id="UP000649604">
    <property type="component" value="Unassembled WGS sequence"/>
</dbReference>
<dbReference type="GO" id="GO:0005886">
    <property type="term" value="C:plasma membrane"/>
    <property type="evidence" value="ECO:0007669"/>
    <property type="project" value="InterPro"/>
</dbReference>
<feature type="compositionally biased region" description="Basic and acidic residues" evidence="2">
    <location>
        <begin position="345"/>
        <end position="356"/>
    </location>
</feature>
<sequence length="356" mass="39724">MTGLLIAIIVVAVIFVAALIYLIIHTPIFTVKEQQAVIIERLGKFSRVYGPGIHFMWPFIEQKRKFMENREERDFVDQRERSVDLPEQIVITKDNVQLQVDSMAYYQISDPAKSVYGVDDVVIAVNQLIKTVLRDVIGATTLQELVSGREQINERLRIQVENASGDWGISIRSVELQAVTPPPTYADAMRRVSEAELAKKAAITEAEGKKEAAILEADGEAEKINRIYKAIHEGNPNEELLKIKYLEALEKIADGNATKVFMPFPSNPTGDNFFQQAFGMAAGFDAYSSPPHSPSKPKDDDTQKAKEAAAQQQTVPIAGEESPKPTDASSPRVVRRKVVRRVPKRPSEDTPERPKT</sequence>
<gene>
    <name evidence="5" type="ORF">GF339_19295</name>
</gene>
<dbReference type="FunFam" id="3.30.479.30:FF:000004">
    <property type="entry name" value="Putative membrane protease family, stomatin"/>
    <property type="match status" value="1"/>
</dbReference>
<accession>A0A9D5JYV1</accession>
<feature type="domain" description="Band 7" evidence="4">
    <location>
        <begin position="26"/>
        <end position="193"/>
    </location>
</feature>
<feature type="region of interest" description="Disordered" evidence="2">
    <location>
        <begin position="284"/>
        <end position="356"/>
    </location>
</feature>
<dbReference type="SUPFAM" id="SSF117892">
    <property type="entry name" value="Band 7/SPFH domain"/>
    <property type="match status" value="1"/>
</dbReference>
<evidence type="ECO:0000256" key="3">
    <source>
        <dbReference type="SAM" id="Phobius"/>
    </source>
</evidence>
<reference evidence="5" key="1">
    <citation type="submission" date="2019-11" db="EMBL/GenBank/DDBJ databases">
        <title>Microbial mats filling the niche in hypersaline microbial mats.</title>
        <authorList>
            <person name="Wong H.L."/>
            <person name="Macleod F.I."/>
            <person name="White R.A. III"/>
            <person name="Burns B.P."/>
        </authorList>
    </citation>
    <scope>NUCLEOTIDE SEQUENCE</scope>
    <source>
        <strain evidence="5">Rbin_158</strain>
    </source>
</reference>
<keyword evidence="3" id="KW-0812">Transmembrane</keyword>
<feature type="transmembrane region" description="Helical" evidence="3">
    <location>
        <begin position="6"/>
        <end position="24"/>
    </location>
</feature>
<evidence type="ECO:0000313" key="6">
    <source>
        <dbReference type="Proteomes" id="UP000649604"/>
    </source>
</evidence>
<proteinExistence type="inferred from homology"/>
<dbReference type="InterPro" id="IPR043202">
    <property type="entry name" value="Band-7_stomatin-like"/>
</dbReference>
<dbReference type="SMART" id="SM00244">
    <property type="entry name" value="PHB"/>
    <property type="match status" value="1"/>
</dbReference>
<evidence type="ECO:0000256" key="1">
    <source>
        <dbReference type="ARBA" id="ARBA00008164"/>
    </source>
</evidence>
<dbReference type="InterPro" id="IPR036013">
    <property type="entry name" value="Band_7/SPFH_dom_sf"/>
</dbReference>
<evidence type="ECO:0000259" key="4">
    <source>
        <dbReference type="SMART" id="SM00244"/>
    </source>
</evidence>
<evidence type="ECO:0000256" key="2">
    <source>
        <dbReference type="SAM" id="MobiDB-lite"/>
    </source>
</evidence>
<dbReference type="PANTHER" id="PTHR10264">
    <property type="entry name" value="BAND 7 PROTEIN-RELATED"/>
    <property type="match status" value="1"/>
</dbReference>
<keyword evidence="3" id="KW-1133">Transmembrane helix</keyword>
<comment type="caution">
    <text evidence="5">The sequence shown here is derived from an EMBL/GenBank/DDBJ whole genome shotgun (WGS) entry which is preliminary data.</text>
</comment>
<protein>
    <recommendedName>
        <fullName evidence="4">Band 7 domain-containing protein</fullName>
    </recommendedName>
</protein>
<comment type="similarity">
    <text evidence="1">Belongs to the band 7/mec-2 family.</text>
</comment>
<evidence type="ECO:0000313" key="5">
    <source>
        <dbReference type="EMBL" id="MBD3326738.1"/>
    </source>
</evidence>
<dbReference type="InterPro" id="IPR001107">
    <property type="entry name" value="Band_7"/>
</dbReference>
<feature type="compositionally biased region" description="Basic residues" evidence="2">
    <location>
        <begin position="333"/>
        <end position="344"/>
    </location>
</feature>
<dbReference type="GO" id="GO:0098552">
    <property type="term" value="C:side of membrane"/>
    <property type="evidence" value="ECO:0007669"/>
    <property type="project" value="UniProtKB-ARBA"/>
</dbReference>
<dbReference type="PANTHER" id="PTHR10264:SF19">
    <property type="entry name" value="AT06885P-RELATED"/>
    <property type="match status" value="1"/>
</dbReference>
<dbReference type="PRINTS" id="PR00721">
    <property type="entry name" value="STOMATIN"/>
</dbReference>
<dbReference type="EMBL" id="WJJP01000628">
    <property type="protein sequence ID" value="MBD3326738.1"/>
    <property type="molecule type" value="Genomic_DNA"/>
</dbReference>